<dbReference type="PANTHER" id="PTHR11102">
    <property type="entry name" value="SEL-1-LIKE PROTEIN"/>
    <property type="match status" value="1"/>
</dbReference>
<gene>
    <name evidence="4" type="primary">SEL1L</name>
    <name evidence="4" type="ORF">AWC38_SpisGene2387</name>
</gene>
<keyword evidence="3" id="KW-0472">Membrane</keyword>
<feature type="compositionally biased region" description="Acidic residues" evidence="2">
    <location>
        <begin position="203"/>
        <end position="241"/>
    </location>
</feature>
<protein>
    <submittedName>
        <fullName evidence="4">Protein sel-1-like 1</fullName>
    </submittedName>
</protein>
<feature type="region of interest" description="Disordered" evidence="2">
    <location>
        <begin position="1"/>
        <end position="54"/>
    </location>
</feature>
<evidence type="ECO:0000256" key="3">
    <source>
        <dbReference type="SAM" id="Phobius"/>
    </source>
</evidence>
<feature type="transmembrane region" description="Helical" evidence="3">
    <location>
        <begin position="893"/>
        <end position="911"/>
    </location>
</feature>
<feature type="compositionally biased region" description="Basic residues" evidence="2">
    <location>
        <begin position="182"/>
        <end position="197"/>
    </location>
</feature>
<keyword evidence="3" id="KW-0812">Transmembrane</keyword>
<feature type="compositionally biased region" description="Polar residues" evidence="2">
    <location>
        <begin position="13"/>
        <end position="28"/>
    </location>
</feature>
<dbReference type="SMART" id="SM00671">
    <property type="entry name" value="SEL1"/>
    <property type="match status" value="11"/>
</dbReference>
<evidence type="ECO:0000256" key="2">
    <source>
        <dbReference type="SAM" id="MobiDB-lite"/>
    </source>
</evidence>
<evidence type="ECO:0000313" key="4">
    <source>
        <dbReference type="EMBL" id="PFX32743.1"/>
    </source>
</evidence>
<sequence>MFWCLGEELPEQGDNNSPGNTITNTPNEESVMKDSTQGDKPRTEETPSEQIDNLDLWSEELKKEVHNIEALSQLHEAGQSSEQLNTNLNSQKAYSDNKEKISEGEKKHFSEESRGDRTAKLNGKAQLTKSIEENSNKEEKLGEDNIDSSPETTDDKFDSGLEAATHSERRNGKDRKKETLRQRNKKKSQTRKGRAKTKSIEQEGIDDWSDEDDYYDDDDDEPYDDDMDDDIEDDEAMDDDVMSEKGLNEEETDSIDSWKMTEKPLDESEDFDDEDDDDKLKEQEDLQEEIKQLKEQNQEIKKENQELKEEVGQLLYQDATVLLNQTKPNYKKYVFKAYGLLEEAAFLHNFTKAQELVALSYLFGDHLPRNITKAVLMLTDLADKGSAVGQQTLGFLYATGIGVNSSQAKALVYYMFAALGGDFKAQMALGYRYWAGIGVAANCESALTYYRRVSNKGGAATQRIRLIDEEEQGGSSSVLDEDLIQYYQFLADKGDVQAQVGLGQLHYQGGRGVEMDHARAFRYLQQAADAGNSNAMAYLGKMYSEGSTAVKQNNKTAFQWFKKAADAGNAIGQSGLGLMYMFGKGVEKDYEKAFQYFKLAAEQGWVDGHLQMGTLYYHGLGVRRDYKMAIKFFNLASQTGHVLAFYNLAVMHASGTGVLRSCNTATELFKNVAERGRIAQMLMEAHEAYRAGNIDTALLKYASLAELGYEVAQSNVAYILDHGLTSVILENETFPRALLYWTRAASQGTRISFEHVPIFFYFTVIYSKDYTVPKRKGNTAARVKVGDYHYYGFGTDIDYETAAFHYRLASEQQHNAQAMFNLGYMHERGLGMRQDIHLAKRFYDMAAQTSPDAQAPVSLALLKLGVFFTWEWIQENYGSLNLSKVTNFIGDDWDIYVLTGLALLFGILFLLRRRQ</sequence>
<dbReference type="InterPro" id="IPR050767">
    <property type="entry name" value="Sel1_AlgK"/>
</dbReference>
<dbReference type="PANTHER" id="PTHR11102:SF147">
    <property type="entry name" value="SEL1L ADAPTOR SUBUNIT OF ERAD E3 UBIQUITIN LIGASE"/>
    <property type="match status" value="1"/>
</dbReference>
<reference evidence="5" key="1">
    <citation type="journal article" date="2017" name="bioRxiv">
        <title>Comparative analysis of the genomes of Stylophora pistillata and Acropora digitifera provides evidence for extensive differences between species of corals.</title>
        <authorList>
            <person name="Voolstra C.R."/>
            <person name="Li Y."/>
            <person name="Liew Y.J."/>
            <person name="Baumgarten S."/>
            <person name="Zoccola D."/>
            <person name="Flot J.-F."/>
            <person name="Tambutte S."/>
            <person name="Allemand D."/>
            <person name="Aranda M."/>
        </authorList>
    </citation>
    <scope>NUCLEOTIDE SEQUENCE [LARGE SCALE GENOMIC DNA]</scope>
</reference>
<dbReference type="EMBL" id="LSMT01000019">
    <property type="protein sequence ID" value="PFX32743.1"/>
    <property type="molecule type" value="Genomic_DNA"/>
</dbReference>
<evidence type="ECO:0000313" key="5">
    <source>
        <dbReference type="Proteomes" id="UP000225706"/>
    </source>
</evidence>
<evidence type="ECO:0000256" key="1">
    <source>
        <dbReference type="ARBA" id="ARBA00038101"/>
    </source>
</evidence>
<feature type="region of interest" description="Disordered" evidence="2">
    <location>
        <begin position="76"/>
        <end position="283"/>
    </location>
</feature>
<dbReference type="AlphaFoldDB" id="A0A2B4SUH9"/>
<organism evidence="4 5">
    <name type="scientific">Stylophora pistillata</name>
    <name type="common">Smooth cauliflower coral</name>
    <dbReference type="NCBI Taxonomy" id="50429"/>
    <lineage>
        <taxon>Eukaryota</taxon>
        <taxon>Metazoa</taxon>
        <taxon>Cnidaria</taxon>
        <taxon>Anthozoa</taxon>
        <taxon>Hexacorallia</taxon>
        <taxon>Scleractinia</taxon>
        <taxon>Astrocoeniina</taxon>
        <taxon>Pocilloporidae</taxon>
        <taxon>Stylophora</taxon>
    </lineage>
</organism>
<dbReference type="CDD" id="cd14686">
    <property type="entry name" value="bZIP"/>
    <property type="match status" value="1"/>
</dbReference>
<dbReference type="Gene3D" id="1.25.40.10">
    <property type="entry name" value="Tetratricopeptide repeat domain"/>
    <property type="match status" value="2"/>
</dbReference>
<feature type="compositionally biased region" description="Acidic residues" evidence="2">
    <location>
        <begin position="267"/>
        <end position="277"/>
    </location>
</feature>
<feature type="compositionally biased region" description="Basic and acidic residues" evidence="2">
    <location>
        <begin position="30"/>
        <end position="45"/>
    </location>
</feature>
<dbReference type="InterPro" id="IPR006597">
    <property type="entry name" value="Sel1-like"/>
</dbReference>
<feature type="compositionally biased region" description="Basic and acidic residues" evidence="2">
    <location>
        <begin position="130"/>
        <end position="143"/>
    </location>
</feature>
<dbReference type="Proteomes" id="UP000225706">
    <property type="component" value="Unassembled WGS sequence"/>
</dbReference>
<feature type="compositionally biased region" description="Basic and acidic residues" evidence="2">
    <location>
        <begin position="95"/>
        <end position="119"/>
    </location>
</feature>
<name>A0A2B4SUH9_STYPI</name>
<dbReference type="GO" id="GO:0036503">
    <property type="term" value="P:ERAD pathway"/>
    <property type="evidence" value="ECO:0007669"/>
    <property type="project" value="TreeGrafter"/>
</dbReference>
<feature type="compositionally biased region" description="Polar residues" evidence="2">
    <location>
        <begin position="78"/>
        <end position="94"/>
    </location>
</feature>
<dbReference type="InterPro" id="IPR011990">
    <property type="entry name" value="TPR-like_helical_dom_sf"/>
</dbReference>
<keyword evidence="5" id="KW-1185">Reference proteome</keyword>
<feature type="compositionally biased region" description="Basic and acidic residues" evidence="2">
    <location>
        <begin position="153"/>
        <end position="181"/>
    </location>
</feature>
<accession>A0A2B4SUH9</accession>
<dbReference type="STRING" id="50429.A0A2B4SUH9"/>
<dbReference type="Pfam" id="PF08238">
    <property type="entry name" value="Sel1"/>
    <property type="match status" value="11"/>
</dbReference>
<keyword evidence="3" id="KW-1133">Transmembrane helix</keyword>
<dbReference type="OrthoDB" id="27934at2759"/>
<dbReference type="GO" id="GO:0005789">
    <property type="term" value="C:endoplasmic reticulum membrane"/>
    <property type="evidence" value="ECO:0007669"/>
    <property type="project" value="TreeGrafter"/>
</dbReference>
<proteinExistence type="inferred from homology"/>
<comment type="caution">
    <text evidence="4">The sequence shown here is derived from an EMBL/GenBank/DDBJ whole genome shotgun (WGS) entry which is preliminary data.</text>
</comment>
<dbReference type="SUPFAM" id="SSF81901">
    <property type="entry name" value="HCP-like"/>
    <property type="match status" value="2"/>
</dbReference>
<comment type="similarity">
    <text evidence="1">Belongs to the sel-1 family.</text>
</comment>